<dbReference type="Gene3D" id="3.10.129.10">
    <property type="entry name" value="Hotdog Thioesterase"/>
    <property type="match status" value="1"/>
</dbReference>
<gene>
    <name evidence="3" type="ORF">SAMN05421807_10126</name>
</gene>
<dbReference type="Proteomes" id="UP000184079">
    <property type="component" value="Unassembled WGS sequence"/>
</dbReference>
<comment type="similarity">
    <text evidence="1">Belongs to the 4-hydroxybenzoyl-CoA thioesterase family.</text>
</comment>
<accession>A0A1M5L6V7</accession>
<dbReference type="InterPro" id="IPR029069">
    <property type="entry name" value="HotDog_dom_sf"/>
</dbReference>
<dbReference type="PANTHER" id="PTHR31793:SF27">
    <property type="entry name" value="NOVEL THIOESTERASE SUPERFAMILY DOMAIN AND SAPOSIN A-TYPE DOMAIN CONTAINING PROTEIN (0610012H03RIK)"/>
    <property type="match status" value="1"/>
</dbReference>
<dbReference type="EMBL" id="FQXD01000001">
    <property type="protein sequence ID" value="SHG60777.1"/>
    <property type="molecule type" value="Genomic_DNA"/>
</dbReference>
<dbReference type="AlphaFoldDB" id="A0A1M5L6V7"/>
<dbReference type="GO" id="GO:0047617">
    <property type="term" value="F:fatty acyl-CoA hydrolase activity"/>
    <property type="evidence" value="ECO:0007669"/>
    <property type="project" value="TreeGrafter"/>
</dbReference>
<keyword evidence="2 3" id="KW-0378">Hydrolase</keyword>
<dbReference type="Pfam" id="PF13279">
    <property type="entry name" value="4HBT_2"/>
    <property type="match status" value="1"/>
</dbReference>
<dbReference type="RefSeq" id="WP_073003998.1">
    <property type="nucleotide sequence ID" value="NZ_FQXD01000001.1"/>
</dbReference>
<name>A0A1M5L6V7_9BACI</name>
<evidence type="ECO:0000256" key="1">
    <source>
        <dbReference type="ARBA" id="ARBA00005953"/>
    </source>
</evidence>
<dbReference type="InterPro" id="IPR050563">
    <property type="entry name" value="4-hydroxybenzoyl-CoA_TE"/>
</dbReference>
<dbReference type="PANTHER" id="PTHR31793">
    <property type="entry name" value="4-HYDROXYBENZOYL-COA THIOESTERASE FAMILY MEMBER"/>
    <property type="match status" value="1"/>
</dbReference>
<dbReference type="InterPro" id="IPR006684">
    <property type="entry name" value="YbgC/YbaW"/>
</dbReference>
<keyword evidence="4" id="KW-1185">Reference proteome</keyword>
<reference evidence="4" key="1">
    <citation type="submission" date="2016-11" db="EMBL/GenBank/DDBJ databases">
        <authorList>
            <person name="Varghese N."/>
            <person name="Submissions S."/>
        </authorList>
    </citation>
    <scope>NUCLEOTIDE SEQUENCE [LARGE SCALE GENOMIC DNA]</scope>
    <source>
        <strain evidence="4">CGMCC 1.6496</strain>
    </source>
</reference>
<proteinExistence type="inferred from homology"/>
<dbReference type="CDD" id="cd00586">
    <property type="entry name" value="4HBT"/>
    <property type="match status" value="1"/>
</dbReference>
<dbReference type="OrthoDB" id="9800856at2"/>
<evidence type="ECO:0000256" key="2">
    <source>
        <dbReference type="ARBA" id="ARBA00022801"/>
    </source>
</evidence>
<sequence>MSSIKTPIEVRYQETDQMGVVYHANYLVWFEIGRTKFIESLGLQYTEMEAHQIVSPVTNANIQFKHPIRYGEKVTVETWLKSYNGIRTVYGYRILNGQGEVAVNGTTEHVIVNKHTFRPLSLKKTFPIWHQAYKSQLEGEKESGIRH</sequence>
<evidence type="ECO:0000313" key="4">
    <source>
        <dbReference type="Proteomes" id="UP000184079"/>
    </source>
</evidence>
<dbReference type="SUPFAM" id="SSF54637">
    <property type="entry name" value="Thioesterase/thiol ester dehydrase-isomerase"/>
    <property type="match status" value="1"/>
</dbReference>
<protein>
    <submittedName>
        <fullName evidence="3">Acyl-CoA thioester hydrolase</fullName>
    </submittedName>
</protein>
<evidence type="ECO:0000313" key="3">
    <source>
        <dbReference type="EMBL" id="SHG60777.1"/>
    </source>
</evidence>
<organism evidence="3 4">
    <name type="scientific">Virgibacillus chiguensis</name>
    <dbReference type="NCBI Taxonomy" id="411959"/>
    <lineage>
        <taxon>Bacteria</taxon>
        <taxon>Bacillati</taxon>
        <taxon>Bacillota</taxon>
        <taxon>Bacilli</taxon>
        <taxon>Bacillales</taxon>
        <taxon>Bacillaceae</taxon>
        <taxon>Virgibacillus</taxon>
    </lineage>
</organism>
<dbReference type="NCBIfam" id="TIGR00051">
    <property type="entry name" value="YbgC/FadM family acyl-CoA thioesterase"/>
    <property type="match status" value="1"/>
</dbReference>
<dbReference type="PIRSF" id="PIRSF003230">
    <property type="entry name" value="YbgC"/>
    <property type="match status" value="1"/>
</dbReference>